<proteinExistence type="predicted"/>
<keyword evidence="2" id="KW-1185">Reference proteome</keyword>
<sequence>MVEILSHFDVKASFIEELIETKNHALIVHNFAFFKDTCNCADWTRRLDLLGRHEYLLLFSELNDFYFDGSVSPEVLNLWTKDFEADAHSILIDEFSRYIQANQNASIFGLMLNFSLKLQHVIELILTVPEDNSSQTLLLDTFRETQEKKQLLIEEMALLEIGSNEYIQVHEALLSLENELLQIAKEVKSTKEKSNLAAEKETLIGLLQPLIKLGLPYYKTSNGKLDSFDTIYSSSNKILECLASQYFSLSEEDTDSIRKHISSNLVSSLKVEQNKNSNFSVFKYIFLPTISDQHSLLRAIEIAQIHLNDLLVTLDPENAEINKILELPKEHKNVKHFRLYKQGERAILSTRRGIKVLEFQSMEEADEWRKYYLLQNSTVKITKAPPAPKKPKITTFGRVYSTATPSKRTLVVGNANASTICRTCNGTGLWGNCRNCGGKGFL</sequence>
<evidence type="ECO:0000313" key="2">
    <source>
        <dbReference type="Proteomes" id="UP000718715"/>
    </source>
</evidence>
<dbReference type="EMBL" id="PZOJ01000001">
    <property type="protein sequence ID" value="TMX78983.1"/>
    <property type="molecule type" value="Genomic_DNA"/>
</dbReference>
<evidence type="ECO:0000313" key="1">
    <source>
        <dbReference type="EMBL" id="TMX78983.1"/>
    </source>
</evidence>
<dbReference type="Proteomes" id="UP000718715">
    <property type="component" value="Unassembled WGS sequence"/>
</dbReference>
<protein>
    <submittedName>
        <fullName evidence="1">Uncharacterized protein</fullName>
    </submittedName>
</protein>
<organism evidence="1 2">
    <name type="scientific">Photobacterium damselae</name>
    <dbReference type="NCBI Taxonomy" id="38293"/>
    <lineage>
        <taxon>Bacteria</taxon>
        <taxon>Pseudomonadati</taxon>
        <taxon>Pseudomonadota</taxon>
        <taxon>Gammaproteobacteria</taxon>
        <taxon>Vibrionales</taxon>
        <taxon>Vibrionaceae</taxon>
        <taxon>Photobacterium</taxon>
    </lineage>
</organism>
<comment type="caution">
    <text evidence="1">The sequence shown here is derived from an EMBL/GenBank/DDBJ whole genome shotgun (WGS) entry which is preliminary data.</text>
</comment>
<gene>
    <name evidence="1" type="ORF">DA092_00795</name>
</gene>
<accession>A0ACD3T6H4</accession>
<reference evidence="1" key="1">
    <citation type="submission" date="2018-03" db="EMBL/GenBank/DDBJ databases">
        <title>Genomic characterization of a polymicrobial infection associated with a disease outbreak in Pacific white shrimp (Litopenaeus vannamei).</title>
        <authorList>
            <person name="Turner J.W."/>
            <person name="Bachand P.T."/>
            <person name="Tallman J."/>
            <person name="Elledge N.C."/>
            <person name="Pinnell L.J."/>
            <person name="Laughlin R.C."/>
            <person name="Zimba P.V."/>
        </authorList>
    </citation>
    <scope>NUCLEOTIDE SEQUENCE</scope>
    <source>
        <strain evidence="1">Hep-2b-22</strain>
    </source>
</reference>
<name>A0ACD3T6H4_PHODM</name>